<proteinExistence type="predicted"/>
<comment type="caution">
    <text evidence="1">The sequence shown here is derived from an EMBL/GenBank/DDBJ whole genome shotgun (WGS) entry which is preliminary data.</text>
</comment>
<name>A0A9D5Q5I3_9BACT</name>
<dbReference type="Proteomes" id="UP000649604">
    <property type="component" value="Unassembled WGS sequence"/>
</dbReference>
<accession>A0A9D5Q5I3</accession>
<evidence type="ECO:0000313" key="2">
    <source>
        <dbReference type="Proteomes" id="UP000649604"/>
    </source>
</evidence>
<organism evidence="1 2">
    <name type="scientific">candidate division KSB3 bacterium</name>
    <dbReference type="NCBI Taxonomy" id="2044937"/>
    <lineage>
        <taxon>Bacteria</taxon>
        <taxon>candidate division KSB3</taxon>
    </lineage>
</organism>
<gene>
    <name evidence="1" type="ORF">GF339_06760</name>
</gene>
<sequence>MYPQQWGVIGIALLLLVVVVGGGCSDDGSDSPTSPLAASTNVTGVWNFAGQLVRNSCELDALSPISGNISLNQSGLTVSTGRVDLIVERGSSWYFYYAGTVTGNNVNMSATDPYVLRDGGTVIHFGSGIDIQNIQNNVGSGSLNITGQCIQGCTGSCQTIWSGTWTKL</sequence>
<dbReference type="AlphaFoldDB" id="A0A9D5Q5I3"/>
<protein>
    <submittedName>
        <fullName evidence="1">Uncharacterized protein</fullName>
    </submittedName>
</protein>
<reference evidence="1" key="1">
    <citation type="submission" date="2019-11" db="EMBL/GenBank/DDBJ databases">
        <title>Microbial mats filling the niche in hypersaline microbial mats.</title>
        <authorList>
            <person name="Wong H.L."/>
            <person name="Macleod F.I."/>
            <person name="White R.A. III"/>
            <person name="Burns B.P."/>
        </authorList>
    </citation>
    <scope>NUCLEOTIDE SEQUENCE</scope>
    <source>
        <strain evidence="1">Rbin_158</strain>
    </source>
</reference>
<dbReference type="EMBL" id="WJJP01000210">
    <property type="protein sequence ID" value="MBD3324267.1"/>
    <property type="molecule type" value="Genomic_DNA"/>
</dbReference>
<evidence type="ECO:0000313" key="1">
    <source>
        <dbReference type="EMBL" id="MBD3324267.1"/>
    </source>
</evidence>